<dbReference type="Pfam" id="PF00001">
    <property type="entry name" value="7tm_1"/>
    <property type="match status" value="1"/>
</dbReference>
<keyword evidence="3 9" id="KW-0812">Transmembrane</keyword>
<evidence type="ECO:0000256" key="5">
    <source>
        <dbReference type="ARBA" id="ARBA00023040"/>
    </source>
</evidence>
<feature type="transmembrane region" description="Helical" evidence="9">
    <location>
        <begin position="58"/>
        <end position="75"/>
    </location>
</feature>
<evidence type="ECO:0000313" key="11">
    <source>
        <dbReference type="EMBL" id="CAF1067670.1"/>
    </source>
</evidence>
<dbReference type="Gene3D" id="1.20.1070.10">
    <property type="entry name" value="Rhodopsin 7-helix transmembrane proteins"/>
    <property type="match status" value="1"/>
</dbReference>
<feature type="transmembrane region" description="Helical" evidence="9">
    <location>
        <begin position="185"/>
        <end position="205"/>
    </location>
</feature>
<dbReference type="AlphaFoldDB" id="A0A814LSD5"/>
<keyword evidence="5" id="KW-0297">G-protein coupled receptor</keyword>
<dbReference type="EMBL" id="CAJNOI010000105">
    <property type="protein sequence ID" value="CAF1067670.1"/>
    <property type="molecule type" value="Genomic_DNA"/>
</dbReference>
<feature type="transmembrane region" description="Helical" evidence="9">
    <location>
        <begin position="153"/>
        <end position="173"/>
    </location>
</feature>
<evidence type="ECO:0000256" key="1">
    <source>
        <dbReference type="ARBA" id="ARBA00004651"/>
    </source>
</evidence>
<accession>A0A814LSD5</accession>
<proteinExistence type="predicted"/>
<sequence length="222" mass="26167">MNTFHKNILWTERSCLLIFYLQTTVNCQFIYALCIVSLNRLVAIVYQSKTFFRTKKWTIICISIQWICGILIPLPQFASSLTQCFKSGLEMNYQIYVLFINGILPAIFLAITNSIIFKFVRRSTRRVLPMKNEHQTPITTLNHRDARLLKHMLFMFAAFFCGWIPIYIIRVIYWDGKGISNVAYHGVLMLPIVGLVIDIVELFLYNHELRTYFIDKVCNYRR</sequence>
<evidence type="ECO:0000256" key="3">
    <source>
        <dbReference type="ARBA" id="ARBA00022692"/>
    </source>
</evidence>
<evidence type="ECO:0000256" key="4">
    <source>
        <dbReference type="ARBA" id="ARBA00022989"/>
    </source>
</evidence>
<keyword evidence="8" id="KW-0807">Transducer</keyword>
<dbReference type="GO" id="GO:0008528">
    <property type="term" value="F:G protein-coupled peptide receptor activity"/>
    <property type="evidence" value="ECO:0007669"/>
    <property type="project" value="TreeGrafter"/>
</dbReference>
<comment type="caution">
    <text evidence="11">The sequence shown here is derived from an EMBL/GenBank/DDBJ whole genome shotgun (WGS) entry which is preliminary data.</text>
</comment>
<feature type="transmembrane region" description="Helical" evidence="9">
    <location>
        <begin position="95"/>
        <end position="120"/>
    </location>
</feature>
<dbReference type="GO" id="GO:0007218">
    <property type="term" value="P:neuropeptide signaling pathway"/>
    <property type="evidence" value="ECO:0007669"/>
    <property type="project" value="TreeGrafter"/>
</dbReference>
<evidence type="ECO:0000256" key="2">
    <source>
        <dbReference type="ARBA" id="ARBA00022475"/>
    </source>
</evidence>
<dbReference type="PROSITE" id="PS50262">
    <property type="entry name" value="G_PROTEIN_RECEP_F1_2"/>
    <property type="match status" value="1"/>
</dbReference>
<dbReference type="InterPro" id="IPR000276">
    <property type="entry name" value="GPCR_Rhodpsn"/>
</dbReference>
<keyword evidence="4 9" id="KW-1133">Transmembrane helix</keyword>
<evidence type="ECO:0000259" key="10">
    <source>
        <dbReference type="PROSITE" id="PS50262"/>
    </source>
</evidence>
<protein>
    <recommendedName>
        <fullName evidence="10">G-protein coupled receptors family 1 profile domain-containing protein</fullName>
    </recommendedName>
</protein>
<reference evidence="11" key="1">
    <citation type="submission" date="2021-02" db="EMBL/GenBank/DDBJ databases">
        <authorList>
            <person name="Nowell W R."/>
        </authorList>
    </citation>
    <scope>NUCLEOTIDE SEQUENCE</scope>
</reference>
<dbReference type="GO" id="GO:0005886">
    <property type="term" value="C:plasma membrane"/>
    <property type="evidence" value="ECO:0007669"/>
    <property type="project" value="UniProtKB-SubCell"/>
</dbReference>
<keyword evidence="6 9" id="KW-0472">Membrane</keyword>
<keyword evidence="2" id="KW-1003">Cell membrane</keyword>
<dbReference type="CDD" id="cd00637">
    <property type="entry name" value="7tm_classA_rhodopsin-like"/>
    <property type="match status" value="1"/>
</dbReference>
<dbReference type="InterPro" id="IPR017452">
    <property type="entry name" value="GPCR_Rhodpsn_7TM"/>
</dbReference>
<evidence type="ECO:0000256" key="6">
    <source>
        <dbReference type="ARBA" id="ARBA00023136"/>
    </source>
</evidence>
<gene>
    <name evidence="11" type="ORF">BJG266_LOCUS19527</name>
</gene>
<comment type="subcellular location">
    <subcellularLocation>
        <location evidence="1">Cell membrane</location>
        <topology evidence="1">Multi-pass membrane protein</topology>
    </subcellularLocation>
</comment>
<evidence type="ECO:0000256" key="7">
    <source>
        <dbReference type="ARBA" id="ARBA00023170"/>
    </source>
</evidence>
<dbReference type="SUPFAM" id="SSF81321">
    <property type="entry name" value="Family A G protein-coupled receptor-like"/>
    <property type="match status" value="1"/>
</dbReference>
<evidence type="ECO:0000256" key="9">
    <source>
        <dbReference type="SAM" id="Phobius"/>
    </source>
</evidence>
<dbReference type="Proteomes" id="UP000663877">
    <property type="component" value="Unassembled WGS sequence"/>
</dbReference>
<organism evidence="11 12">
    <name type="scientific">Adineta steineri</name>
    <dbReference type="NCBI Taxonomy" id="433720"/>
    <lineage>
        <taxon>Eukaryota</taxon>
        <taxon>Metazoa</taxon>
        <taxon>Spiralia</taxon>
        <taxon>Gnathifera</taxon>
        <taxon>Rotifera</taxon>
        <taxon>Eurotatoria</taxon>
        <taxon>Bdelloidea</taxon>
        <taxon>Adinetida</taxon>
        <taxon>Adinetidae</taxon>
        <taxon>Adineta</taxon>
    </lineage>
</organism>
<evidence type="ECO:0000256" key="8">
    <source>
        <dbReference type="ARBA" id="ARBA00023224"/>
    </source>
</evidence>
<keyword evidence="7" id="KW-0675">Receptor</keyword>
<name>A0A814LSD5_9BILA</name>
<evidence type="ECO:0000313" key="12">
    <source>
        <dbReference type="Proteomes" id="UP000663877"/>
    </source>
</evidence>
<dbReference type="PANTHER" id="PTHR24230">
    <property type="entry name" value="G-PROTEIN COUPLED RECEPTOR"/>
    <property type="match status" value="1"/>
</dbReference>
<feature type="domain" description="G-protein coupled receptors family 1 profile" evidence="10">
    <location>
        <begin position="1"/>
        <end position="205"/>
    </location>
</feature>